<evidence type="ECO:0000256" key="3">
    <source>
        <dbReference type="ARBA" id="ARBA00023125"/>
    </source>
</evidence>
<comment type="caution">
    <text evidence="6">The sequence shown here is derived from an EMBL/GenBank/DDBJ whole genome shotgun (WGS) entry which is preliminary data.</text>
</comment>
<dbReference type="Gene3D" id="1.10.10.10">
    <property type="entry name" value="Winged helix-like DNA-binding domain superfamily/Winged helix DNA-binding domain"/>
    <property type="match status" value="1"/>
</dbReference>
<dbReference type="SUPFAM" id="SSF46785">
    <property type="entry name" value="Winged helix' DNA-binding domain"/>
    <property type="match status" value="1"/>
</dbReference>
<dbReference type="OrthoDB" id="9786526at2"/>
<keyword evidence="4" id="KW-0804">Transcription</keyword>
<evidence type="ECO:0000256" key="2">
    <source>
        <dbReference type="ARBA" id="ARBA00023015"/>
    </source>
</evidence>
<dbReference type="InterPro" id="IPR036388">
    <property type="entry name" value="WH-like_DNA-bd_sf"/>
</dbReference>
<reference evidence="6 7" key="1">
    <citation type="submission" date="2017-01" db="EMBL/GenBank/DDBJ databases">
        <title>Genome sequencing of Rhodoferax fermentans JCM 7819.</title>
        <authorList>
            <person name="Kim Y.J."/>
            <person name="Farh M.E.-A."/>
            <person name="Yang D.-C."/>
        </authorList>
    </citation>
    <scope>NUCLEOTIDE SEQUENCE [LARGE SCALE GENOMIC DNA]</scope>
    <source>
        <strain evidence="6 7">JCM 7819</strain>
    </source>
</reference>
<name>A0A1T1AQU0_RHOFE</name>
<dbReference type="EMBL" id="MTJN01000002">
    <property type="protein sequence ID" value="OOV06328.1"/>
    <property type="molecule type" value="Genomic_DNA"/>
</dbReference>
<dbReference type="STRING" id="28066.RF819_05935"/>
<protein>
    <submittedName>
        <fullName evidence="6">LysR family transcriptional regulator</fullName>
    </submittedName>
</protein>
<accession>A0A1T1AQU0</accession>
<organism evidence="6 7">
    <name type="scientific">Rhodoferax fermentans</name>
    <dbReference type="NCBI Taxonomy" id="28066"/>
    <lineage>
        <taxon>Bacteria</taxon>
        <taxon>Pseudomonadati</taxon>
        <taxon>Pseudomonadota</taxon>
        <taxon>Betaproteobacteria</taxon>
        <taxon>Burkholderiales</taxon>
        <taxon>Comamonadaceae</taxon>
        <taxon>Rhodoferax</taxon>
    </lineage>
</organism>
<dbReference type="FunFam" id="3.40.190.290:FF:000001">
    <property type="entry name" value="Transcriptional regulator, LysR family"/>
    <property type="match status" value="1"/>
</dbReference>
<dbReference type="GO" id="GO:0006351">
    <property type="term" value="P:DNA-templated transcription"/>
    <property type="evidence" value="ECO:0007669"/>
    <property type="project" value="TreeGrafter"/>
</dbReference>
<dbReference type="SUPFAM" id="SSF53850">
    <property type="entry name" value="Periplasmic binding protein-like II"/>
    <property type="match status" value="1"/>
</dbReference>
<dbReference type="InterPro" id="IPR005119">
    <property type="entry name" value="LysR_subst-bd"/>
</dbReference>
<sequence>MIALQDLQFLVRAGRATSLSEAARATGISPAAGSALVKRLEAELGIKLFVRSTRSLRPSAQALAFLAECEEGLARIELARERLQAGRQVMRGRIQLSLPSDLGRNQVLTWLHAFRGRHPEVSLGLQISDRIAEVYREQVDVALRYGEPKDSSLVALPIAPHNQRVLCASPAYLAQHGRPQEPKDLKQHNCLSFMLSDRNHDNWQFVRDQTKLTVRVTGAIQCDDGDAVRHLARMGAGIAYKSRLDVHQDLKQGTLIALCEDWQGEPAPLYMACPDRSQLRPPVLALRSFLIEKINALD</sequence>
<dbReference type="InterPro" id="IPR036390">
    <property type="entry name" value="WH_DNA-bd_sf"/>
</dbReference>
<dbReference type="GO" id="GO:0043565">
    <property type="term" value="F:sequence-specific DNA binding"/>
    <property type="evidence" value="ECO:0007669"/>
    <property type="project" value="TreeGrafter"/>
</dbReference>
<gene>
    <name evidence="6" type="ORF">RF819_05935</name>
</gene>
<comment type="similarity">
    <text evidence="1">Belongs to the LysR transcriptional regulatory family.</text>
</comment>
<evidence type="ECO:0000313" key="7">
    <source>
        <dbReference type="Proteomes" id="UP000190750"/>
    </source>
</evidence>
<dbReference type="InterPro" id="IPR058163">
    <property type="entry name" value="LysR-type_TF_proteobact-type"/>
</dbReference>
<dbReference type="GO" id="GO:0003700">
    <property type="term" value="F:DNA-binding transcription factor activity"/>
    <property type="evidence" value="ECO:0007669"/>
    <property type="project" value="InterPro"/>
</dbReference>
<evidence type="ECO:0000256" key="1">
    <source>
        <dbReference type="ARBA" id="ARBA00009437"/>
    </source>
</evidence>
<evidence type="ECO:0000256" key="4">
    <source>
        <dbReference type="ARBA" id="ARBA00023163"/>
    </source>
</evidence>
<keyword evidence="7" id="KW-1185">Reference proteome</keyword>
<dbReference type="Pfam" id="PF03466">
    <property type="entry name" value="LysR_substrate"/>
    <property type="match status" value="1"/>
</dbReference>
<keyword evidence="3" id="KW-0238">DNA-binding</keyword>
<dbReference type="AlphaFoldDB" id="A0A1T1AQU0"/>
<proteinExistence type="inferred from homology"/>
<dbReference type="PANTHER" id="PTHR30537:SF21">
    <property type="entry name" value="HTH-TYPE TRANSCRIPTIONAL REGULATOR SINR-RELATED"/>
    <property type="match status" value="1"/>
</dbReference>
<evidence type="ECO:0000259" key="5">
    <source>
        <dbReference type="PROSITE" id="PS50931"/>
    </source>
</evidence>
<feature type="domain" description="HTH lysR-type" evidence="5">
    <location>
        <begin position="1"/>
        <end position="59"/>
    </location>
</feature>
<dbReference type="CDD" id="cd08422">
    <property type="entry name" value="PBP2_CrgA_like"/>
    <property type="match status" value="1"/>
</dbReference>
<dbReference type="InterPro" id="IPR000847">
    <property type="entry name" value="LysR_HTH_N"/>
</dbReference>
<dbReference type="Pfam" id="PF00126">
    <property type="entry name" value="HTH_1"/>
    <property type="match status" value="1"/>
</dbReference>
<dbReference type="PANTHER" id="PTHR30537">
    <property type="entry name" value="HTH-TYPE TRANSCRIPTIONAL REGULATOR"/>
    <property type="match status" value="1"/>
</dbReference>
<dbReference type="PROSITE" id="PS50931">
    <property type="entry name" value="HTH_LYSR"/>
    <property type="match status" value="1"/>
</dbReference>
<dbReference type="Proteomes" id="UP000190750">
    <property type="component" value="Unassembled WGS sequence"/>
</dbReference>
<keyword evidence="2" id="KW-0805">Transcription regulation</keyword>
<evidence type="ECO:0000313" key="6">
    <source>
        <dbReference type="EMBL" id="OOV06328.1"/>
    </source>
</evidence>
<dbReference type="RefSeq" id="WP_078364115.1">
    <property type="nucleotide sequence ID" value="NZ_MTJN01000002.1"/>
</dbReference>
<dbReference type="Gene3D" id="3.40.190.290">
    <property type="match status" value="1"/>
</dbReference>